<accession>A0A7W4I762</accession>
<evidence type="ECO:0000313" key="1">
    <source>
        <dbReference type="EMBL" id="MBB2157533.1"/>
    </source>
</evidence>
<organism evidence="1 2">
    <name type="scientific">Gluconacetobacter diazotrophicus</name>
    <name type="common">Acetobacter diazotrophicus</name>
    <dbReference type="NCBI Taxonomy" id="33996"/>
    <lineage>
        <taxon>Bacteria</taxon>
        <taxon>Pseudomonadati</taxon>
        <taxon>Pseudomonadota</taxon>
        <taxon>Alphaproteobacteria</taxon>
        <taxon>Acetobacterales</taxon>
        <taxon>Acetobacteraceae</taxon>
        <taxon>Gluconacetobacter</taxon>
    </lineage>
</organism>
<proteinExistence type="predicted"/>
<name>A0A7W4I762_GLUDI</name>
<dbReference type="AlphaFoldDB" id="A0A7W4I762"/>
<reference evidence="1 2" key="1">
    <citation type="submission" date="2020-04" db="EMBL/GenBank/DDBJ databases">
        <title>Description of novel Gluconacetobacter.</title>
        <authorList>
            <person name="Sombolestani A."/>
        </authorList>
    </citation>
    <scope>NUCLEOTIDE SEQUENCE [LARGE SCALE GENOMIC DNA]</scope>
    <source>
        <strain evidence="1 2">LMG 7603</strain>
    </source>
</reference>
<dbReference type="Proteomes" id="UP000550787">
    <property type="component" value="Unassembled WGS sequence"/>
</dbReference>
<dbReference type="EMBL" id="JABEQG010000033">
    <property type="protein sequence ID" value="MBB2157533.1"/>
    <property type="molecule type" value="Genomic_DNA"/>
</dbReference>
<protein>
    <submittedName>
        <fullName evidence="1">Uncharacterized protein</fullName>
    </submittedName>
</protein>
<evidence type="ECO:0000313" key="2">
    <source>
        <dbReference type="Proteomes" id="UP000550787"/>
    </source>
</evidence>
<sequence>MLHGPGGPCKRKRGICVDAEYSARPRRPGPYGPPRRPGPYWGPFPALRSMNVTLFRPALHSPLARAMLLAMLPGAGLLAVAPARAADDAARDPIGIWTGTLVADRGVCPETNAPSTLQVGTKRIAFTPGDGALVLHGTRDATPGRFHAQLVLSDMNRKPYPLVFEGKPDGSAISGTYGTPRCRAHVTLTRPKSNGMAHFLGH</sequence>
<gene>
    <name evidence="1" type="ORF">HLH33_14620</name>
</gene>
<comment type="caution">
    <text evidence="1">The sequence shown here is derived from an EMBL/GenBank/DDBJ whole genome shotgun (WGS) entry which is preliminary data.</text>
</comment>